<sequence>MHLVGAHARRNLTAALEDLSEAADLGDPGAQYTLGALHSSLLAAGPGRELSRDEALGVLYTYAASVGGHQGALMAMGYRHSQGYGVPKSCSAAALNYVEVAREVAGLYGGGMPQAVELVRLGVAGQSSKAVGSSEMAEQGDAGVAYAVGKRYMLGIEGFGQDYGEAARHLRTASGDYSWL</sequence>
<dbReference type="Gene3D" id="1.25.40.10">
    <property type="entry name" value="Tetratricopeptide repeat domain"/>
    <property type="match status" value="1"/>
</dbReference>
<name>A0ABN9XND0_9DINO</name>
<keyword evidence="2" id="KW-1185">Reference proteome</keyword>
<dbReference type="PANTHER" id="PTHR11102:SF147">
    <property type="entry name" value="SEL1L ADAPTOR SUBUNIT OF ERAD E3 UBIQUITIN LIGASE"/>
    <property type="match status" value="1"/>
</dbReference>
<evidence type="ECO:0000313" key="1">
    <source>
        <dbReference type="EMBL" id="CAK0900769.1"/>
    </source>
</evidence>
<protein>
    <submittedName>
        <fullName evidence="1">Uncharacterized protein</fullName>
    </submittedName>
</protein>
<dbReference type="EMBL" id="CAUYUJ010020837">
    <property type="protein sequence ID" value="CAK0900769.1"/>
    <property type="molecule type" value="Genomic_DNA"/>
</dbReference>
<dbReference type="PANTHER" id="PTHR11102">
    <property type="entry name" value="SEL-1-LIKE PROTEIN"/>
    <property type="match status" value="1"/>
</dbReference>
<comment type="caution">
    <text evidence="1">The sequence shown here is derived from an EMBL/GenBank/DDBJ whole genome shotgun (WGS) entry which is preliminary data.</text>
</comment>
<reference evidence="1" key="1">
    <citation type="submission" date="2023-10" db="EMBL/GenBank/DDBJ databases">
        <authorList>
            <person name="Chen Y."/>
            <person name="Shah S."/>
            <person name="Dougan E. K."/>
            <person name="Thang M."/>
            <person name="Chan C."/>
        </authorList>
    </citation>
    <scope>NUCLEOTIDE SEQUENCE [LARGE SCALE GENOMIC DNA]</scope>
</reference>
<dbReference type="Proteomes" id="UP001189429">
    <property type="component" value="Unassembled WGS sequence"/>
</dbReference>
<evidence type="ECO:0000313" key="2">
    <source>
        <dbReference type="Proteomes" id="UP001189429"/>
    </source>
</evidence>
<dbReference type="SUPFAM" id="SSF81901">
    <property type="entry name" value="HCP-like"/>
    <property type="match status" value="1"/>
</dbReference>
<proteinExistence type="predicted"/>
<accession>A0ABN9XND0</accession>
<dbReference type="InterPro" id="IPR050767">
    <property type="entry name" value="Sel1_AlgK"/>
</dbReference>
<gene>
    <name evidence="1" type="ORF">PCOR1329_LOCUS77976</name>
</gene>
<dbReference type="InterPro" id="IPR011990">
    <property type="entry name" value="TPR-like_helical_dom_sf"/>
</dbReference>
<organism evidence="1 2">
    <name type="scientific">Prorocentrum cordatum</name>
    <dbReference type="NCBI Taxonomy" id="2364126"/>
    <lineage>
        <taxon>Eukaryota</taxon>
        <taxon>Sar</taxon>
        <taxon>Alveolata</taxon>
        <taxon>Dinophyceae</taxon>
        <taxon>Prorocentrales</taxon>
        <taxon>Prorocentraceae</taxon>
        <taxon>Prorocentrum</taxon>
    </lineage>
</organism>